<organism evidence="2 3">
    <name type="scientific">Hibiscus trionum</name>
    <name type="common">Flower of an hour</name>
    <dbReference type="NCBI Taxonomy" id="183268"/>
    <lineage>
        <taxon>Eukaryota</taxon>
        <taxon>Viridiplantae</taxon>
        <taxon>Streptophyta</taxon>
        <taxon>Embryophyta</taxon>
        <taxon>Tracheophyta</taxon>
        <taxon>Spermatophyta</taxon>
        <taxon>Magnoliopsida</taxon>
        <taxon>eudicotyledons</taxon>
        <taxon>Gunneridae</taxon>
        <taxon>Pentapetalae</taxon>
        <taxon>rosids</taxon>
        <taxon>malvids</taxon>
        <taxon>Malvales</taxon>
        <taxon>Malvaceae</taxon>
        <taxon>Malvoideae</taxon>
        <taxon>Hibiscus</taxon>
    </lineage>
</organism>
<proteinExistence type="predicted"/>
<evidence type="ECO:0000256" key="1">
    <source>
        <dbReference type="SAM" id="MobiDB-lite"/>
    </source>
</evidence>
<name>A0A9W7JBT3_HIBTR</name>
<dbReference type="OrthoDB" id="2505440at2759"/>
<dbReference type="EMBL" id="BSYR01000064">
    <property type="protein sequence ID" value="GMJ12486.1"/>
    <property type="molecule type" value="Genomic_DNA"/>
</dbReference>
<reference evidence="2" key="1">
    <citation type="submission" date="2023-05" db="EMBL/GenBank/DDBJ databases">
        <title>Genome and transcriptome analyses reveal genes involved in the formation of fine ridges on petal epidermal cells in Hibiscus trionum.</title>
        <authorList>
            <person name="Koshimizu S."/>
            <person name="Masuda S."/>
            <person name="Ishii T."/>
            <person name="Shirasu K."/>
            <person name="Hoshino A."/>
            <person name="Arita M."/>
        </authorList>
    </citation>
    <scope>NUCLEOTIDE SEQUENCE</scope>
    <source>
        <strain evidence="2">Hamamatsu line</strain>
    </source>
</reference>
<keyword evidence="3" id="KW-1185">Reference proteome</keyword>
<dbReference type="Proteomes" id="UP001165190">
    <property type="component" value="Unassembled WGS sequence"/>
</dbReference>
<evidence type="ECO:0000313" key="2">
    <source>
        <dbReference type="EMBL" id="GMJ12486.1"/>
    </source>
</evidence>
<protein>
    <recommendedName>
        <fullName evidence="4">CCHC-type domain-containing protein</fullName>
    </recommendedName>
</protein>
<feature type="region of interest" description="Disordered" evidence="1">
    <location>
        <begin position="27"/>
        <end position="50"/>
    </location>
</feature>
<comment type="caution">
    <text evidence="2">The sequence shown here is derived from an EMBL/GenBank/DDBJ whole genome shotgun (WGS) entry which is preliminary data.</text>
</comment>
<sequence>MREEHLPFWMLMERVRVEESSRLRVKQAEHSKSASFHPAYNLGPKVKDMKKSGVPWKKQESEMHSKPLICNYCGRNDHISRFCHDRKCGKNVNGKQSGDNSTTFAVVEVNMIDNNV</sequence>
<evidence type="ECO:0000313" key="3">
    <source>
        <dbReference type="Proteomes" id="UP001165190"/>
    </source>
</evidence>
<evidence type="ECO:0008006" key="4">
    <source>
        <dbReference type="Google" id="ProtNLM"/>
    </source>
</evidence>
<gene>
    <name evidence="2" type="ORF">HRI_004917800</name>
</gene>
<dbReference type="AlphaFoldDB" id="A0A9W7JBT3"/>
<accession>A0A9W7JBT3</accession>